<name>A0A4R8USS4_9MICO</name>
<dbReference type="PANTHER" id="PTHR43778">
    <property type="entry name" value="PYRUVATE CARBOXYLASE"/>
    <property type="match status" value="1"/>
</dbReference>
<feature type="domain" description="Pyruvate carboxyltransferase" evidence="1">
    <location>
        <begin position="1"/>
        <end position="258"/>
    </location>
</feature>
<keyword evidence="3" id="KW-1185">Reference proteome</keyword>
<dbReference type="EMBL" id="SOEY01000030">
    <property type="protein sequence ID" value="TFB69765.1"/>
    <property type="molecule type" value="Genomic_DNA"/>
</dbReference>
<evidence type="ECO:0000313" key="2">
    <source>
        <dbReference type="EMBL" id="TFB69765.1"/>
    </source>
</evidence>
<dbReference type="SUPFAM" id="SSF51569">
    <property type="entry name" value="Aldolase"/>
    <property type="match status" value="1"/>
</dbReference>
<dbReference type="InterPro" id="IPR013785">
    <property type="entry name" value="Aldolase_TIM"/>
</dbReference>
<dbReference type="Proteomes" id="UP000298173">
    <property type="component" value="Unassembled WGS sequence"/>
</dbReference>
<dbReference type="PANTHER" id="PTHR43778:SF2">
    <property type="entry name" value="PYRUVATE CARBOXYLASE, MITOCHONDRIAL"/>
    <property type="match status" value="1"/>
</dbReference>
<dbReference type="AlphaFoldDB" id="A0A4R8USS4"/>
<dbReference type="InterPro" id="IPR003379">
    <property type="entry name" value="Carboxylase_cons_dom"/>
</dbReference>
<dbReference type="SUPFAM" id="SSF89000">
    <property type="entry name" value="post-HMGL domain-like"/>
    <property type="match status" value="1"/>
</dbReference>
<dbReference type="InterPro" id="IPR000891">
    <property type="entry name" value="PYR_CT"/>
</dbReference>
<comment type="caution">
    <text evidence="2">The sequence shown here is derived from an EMBL/GenBank/DDBJ whole genome shotgun (WGS) entry which is preliminary data.</text>
</comment>
<protein>
    <submittedName>
        <fullName evidence="2">Biotin carboxyl carrier protein</fullName>
    </submittedName>
</protein>
<dbReference type="PROSITE" id="PS50991">
    <property type="entry name" value="PYR_CT"/>
    <property type="match status" value="1"/>
</dbReference>
<sequence>MRDGNQSLWGATGLTTGMVEAVGPLLDQVGYEAIDFTSSTNLSMGVKWHRESPWERISRMHAVMPNTPLSAISTGMRFMSWDKASETVMRLALRLMASHGLGRLQIAEPMNDVESALRVAEWAKQEGIAQVVAAVTFTESPVHTDESYSRNARLFSASPFVDSVYIKDPGGLLTVERTRQLVPGIRAAVGSKPLELHSHCTTGAASQLYLAAAELGVDVLHTGLGPLSNGTAQPSLENLIGNLDALGIPVQVNRDAAAAAADILYAIAASQGLAAGVPTEFDLSPHVHQVPGGMMSTLKRQLSELRMLDDLPAVIEEAGRVRADLGYPIMVTPFSQFVGSQALMNVLAAKTGEERYSRIPDEVVRFVLGNFGSPEGEIAPEVLERVASLPRAKELAKPSVERSLAELHEEYGQKMGRRLTEEELLLRMVLPGDQIDAMLSSGPAPQWASTGGKREATPVTNVTDFIAAAHTLPKWKYLSVQRGAEKVELRREPAGGAS</sequence>
<accession>A0A4R8USS4</accession>
<dbReference type="InterPro" id="IPR055268">
    <property type="entry name" value="PCB-like"/>
</dbReference>
<gene>
    <name evidence="2" type="ORF">E3O06_15770</name>
</gene>
<organism evidence="2 3">
    <name type="scientific">Cryobacterium glaciale</name>
    <dbReference type="NCBI Taxonomy" id="1259145"/>
    <lineage>
        <taxon>Bacteria</taxon>
        <taxon>Bacillati</taxon>
        <taxon>Actinomycetota</taxon>
        <taxon>Actinomycetes</taxon>
        <taxon>Micrococcales</taxon>
        <taxon>Microbacteriaceae</taxon>
        <taxon>Cryobacterium</taxon>
    </lineage>
</organism>
<proteinExistence type="predicted"/>
<dbReference type="Gene3D" id="3.20.20.70">
    <property type="entry name" value="Aldolase class I"/>
    <property type="match status" value="1"/>
</dbReference>
<dbReference type="GO" id="GO:0005737">
    <property type="term" value="C:cytoplasm"/>
    <property type="evidence" value="ECO:0007669"/>
    <property type="project" value="TreeGrafter"/>
</dbReference>
<evidence type="ECO:0000259" key="1">
    <source>
        <dbReference type="PROSITE" id="PS50991"/>
    </source>
</evidence>
<reference evidence="2 3" key="1">
    <citation type="submission" date="2019-03" db="EMBL/GenBank/DDBJ databases">
        <title>Genomics of glacier-inhabiting Cryobacterium strains.</title>
        <authorList>
            <person name="Liu Q."/>
            <person name="Xin Y.-H."/>
        </authorList>
    </citation>
    <scope>NUCLEOTIDE SEQUENCE [LARGE SCALE GENOMIC DNA]</scope>
    <source>
        <strain evidence="2 3">HLT2-23</strain>
    </source>
</reference>
<dbReference type="GO" id="GO:0006094">
    <property type="term" value="P:gluconeogenesis"/>
    <property type="evidence" value="ECO:0007669"/>
    <property type="project" value="TreeGrafter"/>
</dbReference>
<dbReference type="GO" id="GO:0004736">
    <property type="term" value="F:pyruvate carboxylase activity"/>
    <property type="evidence" value="ECO:0007669"/>
    <property type="project" value="TreeGrafter"/>
</dbReference>
<dbReference type="Pfam" id="PF02436">
    <property type="entry name" value="PYC_OADA"/>
    <property type="match status" value="1"/>
</dbReference>
<dbReference type="OrthoDB" id="9760256at2"/>
<evidence type="ECO:0000313" key="3">
    <source>
        <dbReference type="Proteomes" id="UP000298173"/>
    </source>
</evidence>